<gene>
    <name evidence="2" type="ORF">COX53_02360</name>
</gene>
<dbReference type="PANTHER" id="PTHR21666">
    <property type="entry name" value="PEPTIDASE-RELATED"/>
    <property type="match status" value="1"/>
</dbReference>
<dbReference type="InterPro" id="IPR011055">
    <property type="entry name" value="Dup_hybrid_motif"/>
</dbReference>
<accession>A0A2G9XBX8</accession>
<dbReference type="CDD" id="cd12797">
    <property type="entry name" value="M23_peptidase"/>
    <property type="match status" value="1"/>
</dbReference>
<evidence type="ECO:0000313" key="2">
    <source>
        <dbReference type="EMBL" id="PIP04469.1"/>
    </source>
</evidence>
<evidence type="ECO:0000259" key="1">
    <source>
        <dbReference type="Pfam" id="PF01551"/>
    </source>
</evidence>
<protein>
    <recommendedName>
        <fullName evidence="1">M23ase beta-sheet core domain-containing protein</fullName>
    </recommendedName>
</protein>
<dbReference type="Gene3D" id="2.70.70.10">
    <property type="entry name" value="Glucose Permease (Domain IIA)"/>
    <property type="match status" value="1"/>
</dbReference>
<dbReference type="AlphaFoldDB" id="A0A2G9XBX8"/>
<dbReference type="Proteomes" id="UP000231388">
    <property type="component" value="Unassembled WGS sequence"/>
</dbReference>
<dbReference type="Pfam" id="PF01551">
    <property type="entry name" value="Peptidase_M23"/>
    <property type="match status" value="1"/>
</dbReference>
<dbReference type="SUPFAM" id="SSF51261">
    <property type="entry name" value="Duplicated hybrid motif"/>
    <property type="match status" value="1"/>
</dbReference>
<evidence type="ECO:0000313" key="3">
    <source>
        <dbReference type="Proteomes" id="UP000231388"/>
    </source>
</evidence>
<feature type="domain" description="M23ase beta-sheet core" evidence="1">
    <location>
        <begin position="87"/>
        <end position="180"/>
    </location>
</feature>
<proteinExistence type="predicted"/>
<comment type="caution">
    <text evidence="2">The sequence shown here is derived from an EMBL/GenBank/DDBJ whole genome shotgun (WGS) entry which is preliminary data.</text>
</comment>
<dbReference type="InterPro" id="IPR016047">
    <property type="entry name" value="M23ase_b-sheet_dom"/>
</dbReference>
<dbReference type="PANTHER" id="PTHR21666:SF294">
    <property type="entry name" value="PEPTIDASE M23"/>
    <property type="match status" value="1"/>
</dbReference>
<dbReference type="GO" id="GO:0004222">
    <property type="term" value="F:metalloendopeptidase activity"/>
    <property type="evidence" value="ECO:0007669"/>
    <property type="project" value="TreeGrafter"/>
</dbReference>
<reference evidence="2 3" key="1">
    <citation type="submission" date="2017-09" db="EMBL/GenBank/DDBJ databases">
        <title>Depth-based differentiation of microbial function through sediment-hosted aquifers and enrichment of novel symbionts in the deep terrestrial subsurface.</title>
        <authorList>
            <person name="Probst A.J."/>
            <person name="Ladd B."/>
            <person name="Jarett J.K."/>
            <person name="Geller-Mcgrath D.E."/>
            <person name="Sieber C.M."/>
            <person name="Emerson J.B."/>
            <person name="Anantharaman K."/>
            <person name="Thomas B.C."/>
            <person name="Malmstrom R."/>
            <person name="Stieglmeier M."/>
            <person name="Klingl A."/>
            <person name="Woyke T."/>
            <person name="Ryan C.M."/>
            <person name="Banfield J.F."/>
        </authorList>
    </citation>
    <scope>NUCLEOTIDE SEQUENCE [LARGE SCALE GENOMIC DNA]</scope>
    <source>
        <strain evidence="2">CG23_combo_of_CG06-09_8_20_14_all_40_14</strain>
    </source>
</reference>
<name>A0A2G9XBX8_UNCKA</name>
<dbReference type="InterPro" id="IPR050570">
    <property type="entry name" value="Cell_wall_metabolism_enzyme"/>
</dbReference>
<dbReference type="EMBL" id="PCQY01000029">
    <property type="protein sequence ID" value="PIP04469.1"/>
    <property type="molecule type" value="Genomic_DNA"/>
</dbReference>
<sequence length="221" mass="24005">MLPTSADVQRYAEYAISAGANGVSYYSYASMVEKGRSVPKAEGSSKPQIVSTPQGGKWQLPVRKEDLAFVCRTAHDHRVSDDEADPAIDFCAKEDTKVYPIGAGTVIWASDNDAYGLGRWVQIFHPSASNPKEGIVSTYAHLGKILVQIGGRVSTDVPLGTIGWTGDTTFGPYVHVAVENAPDGKWRRGAPKLGQEDMFNGDEFFRELIAGSPYCRMCDVP</sequence>
<organism evidence="2 3">
    <name type="scientific">candidate division WWE3 bacterium CG23_combo_of_CG06-09_8_20_14_all_40_14</name>
    <dbReference type="NCBI Taxonomy" id="1975095"/>
    <lineage>
        <taxon>Bacteria</taxon>
        <taxon>Katanobacteria</taxon>
    </lineage>
</organism>